<gene>
    <name evidence="1" type="ORF">MUN89_12345</name>
</gene>
<sequence>MVLLIMLVVLVYSSLMIWVLSKLGSEPAHSVLSLLKRSPLKNQLKRQKTYEESFSAK</sequence>
<proteinExistence type="predicted"/>
<dbReference type="EMBL" id="CP095073">
    <property type="protein sequence ID" value="UOQ42757.1"/>
    <property type="molecule type" value="Genomic_DNA"/>
</dbReference>
<dbReference type="RefSeq" id="WP_244708118.1">
    <property type="nucleotide sequence ID" value="NZ_CP095073.1"/>
</dbReference>
<protein>
    <submittedName>
        <fullName evidence="1">Uncharacterized protein</fullName>
    </submittedName>
</protein>
<evidence type="ECO:0000313" key="2">
    <source>
        <dbReference type="Proteomes" id="UP000831787"/>
    </source>
</evidence>
<accession>A0ABY4EE75</accession>
<name>A0ABY4EE75_9BACI</name>
<dbReference type="Proteomes" id="UP000831787">
    <property type="component" value="Chromosome"/>
</dbReference>
<evidence type="ECO:0000313" key="1">
    <source>
        <dbReference type="EMBL" id="UOQ42757.1"/>
    </source>
</evidence>
<keyword evidence="2" id="KW-1185">Reference proteome</keyword>
<reference evidence="1 2" key="1">
    <citation type="submission" date="2022-04" db="EMBL/GenBank/DDBJ databases">
        <title>Halobacillus sp. isolated from saltern.</title>
        <authorList>
            <person name="Won M."/>
            <person name="Lee C.-M."/>
            <person name="Woen H.-Y."/>
            <person name="Kwon S.-W."/>
        </authorList>
    </citation>
    <scope>NUCLEOTIDE SEQUENCE [LARGE SCALE GENOMIC DNA]</scope>
    <source>
        <strain evidence="1 2">SSBR10-3</strain>
    </source>
</reference>
<organism evidence="1 2">
    <name type="scientific">Halobacillus salinarum</name>
    <dbReference type="NCBI Taxonomy" id="2932257"/>
    <lineage>
        <taxon>Bacteria</taxon>
        <taxon>Bacillati</taxon>
        <taxon>Bacillota</taxon>
        <taxon>Bacilli</taxon>
        <taxon>Bacillales</taxon>
        <taxon>Bacillaceae</taxon>
        <taxon>Halobacillus</taxon>
    </lineage>
</organism>